<dbReference type="RefSeq" id="XP_033605058.1">
    <property type="nucleotide sequence ID" value="XM_033742996.1"/>
</dbReference>
<dbReference type="Pfam" id="PF20174">
    <property type="entry name" value="DUF6540"/>
    <property type="match status" value="1"/>
</dbReference>
<dbReference type="AlphaFoldDB" id="A0A6A6WKA5"/>
<organism evidence="2 3">
    <name type="scientific">Pseudovirgaria hyperparasitica</name>
    <dbReference type="NCBI Taxonomy" id="470096"/>
    <lineage>
        <taxon>Eukaryota</taxon>
        <taxon>Fungi</taxon>
        <taxon>Dikarya</taxon>
        <taxon>Ascomycota</taxon>
        <taxon>Pezizomycotina</taxon>
        <taxon>Dothideomycetes</taxon>
        <taxon>Dothideomycetes incertae sedis</taxon>
        <taxon>Acrospermales</taxon>
        <taxon>Acrospermaceae</taxon>
        <taxon>Pseudovirgaria</taxon>
    </lineage>
</organism>
<gene>
    <name evidence="2" type="ORF">EJ05DRAFT_471590</name>
</gene>
<feature type="compositionally biased region" description="Low complexity" evidence="1">
    <location>
        <begin position="12"/>
        <end position="35"/>
    </location>
</feature>
<reference evidence="2" key="1">
    <citation type="journal article" date="2020" name="Stud. Mycol.">
        <title>101 Dothideomycetes genomes: a test case for predicting lifestyles and emergence of pathogens.</title>
        <authorList>
            <person name="Haridas S."/>
            <person name="Albert R."/>
            <person name="Binder M."/>
            <person name="Bloem J."/>
            <person name="Labutti K."/>
            <person name="Salamov A."/>
            <person name="Andreopoulos B."/>
            <person name="Baker S."/>
            <person name="Barry K."/>
            <person name="Bills G."/>
            <person name="Bluhm B."/>
            <person name="Cannon C."/>
            <person name="Castanera R."/>
            <person name="Culley D."/>
            <person name="Daum C."/>
            <person name="Ezra D."/>
            <person name="Gonzalez J."/>
            <person name="Henrissat B."/>
            <person name="Kuo A."/>
            <person name="Liang C."/>
            <person name="Lipzen A."/>
            <person name="Lutzoni F."/>
            <person name="Magnuson J."/>
            <person name="Mondo S."/>
            <person name="Nolan M."/>
            <person name="Ohm R."/>
            <person name="Pangilinan J."/>
            <person name="Park H.-J."/>
            <person name="Ramirez L."/>
            <person name="Alfaro M."/>
            <person name="Sun H."/>
            <person name="Tritt A."/>
            <person name="Yoshinaga Y."/>
            <person name="Zwiers L.-H."/>
            <person name="Turgeon B."/>
            <person name="Goodwin S."/>
            <person name="Spatafora J."/>
            <person name="Crous P."/>
            <person name="Grigoriev I."/>
        </authorList>
    </citation>
    <scope>NUCLEOTIDE SEQUENCE</scope>
    <source>
        <strain evidence="2">CBS 121739</strain>
    </source>
</reference>
<evidence type="ECO:0000256" key="1">
    <source>
        <dbReference type="SAM" id="MobiDB-lite"/>
    </source>
</evidence>
<dbReference type="EMBL" id="ML996565">
    <property type="protein sequence ID" value="KAF2762607.1"/>
    <property type="molecule type" value="Genomic_DNA"/>
</dbReference>
<dbReference type="InterPro" id="IPR046670">
    <property type="entry name" value="DUF6540"/>
</dbReference>
<keyword evidence="3" id="KW-1185">Reference proteome</keyword>
<accession>A0A6A6WKA5</accession>
<feature type="region of interest" description="Disordered" evidence="1">
    <location>
        <begin position="1"/>
        <end position="61"/>
    </location>
</feature>
<evidence type="ECO:0000313" key="3">
    <source>
        <dbReference type="Proteomes" id="UP000799437"/>
    </source>
</evidence>
<protein>
    <submittedName>
        <fullName evidence="2">Uncharacterized protein</fullName>
    </submittedName>
</protein>
<dbReference type="Proteomes" id="UP000799437">
    <property type="component" value="Unassembled WGS sequence"/>
</dbReference>
<proteinExistence type="predicted"/>
<sequence>MPPSGSFFRRQSASSITSVQSAASSSFSGLSMNSNDSRRSISGAYGPNNLPPTEDMSSSNNMTERPAAITRQQLPLRQDNIKNWSIYVVLSHRSRTSSMHWSIFVPTGVPYGTVWQVAKNKQGLWHLDTRQVHHLVTSRSLAVMYEIGTVNNQTFRSLHNILSTVPVGANPGEYFDSRVWVRRALSMMQVNRFTSIDSAVDTVNRCQMSVSTGSHGANIINIIPVVRRLQRQDSVGFVGSSGSGGIQFGY</sequence>
<evidence type="ECO:0000313" key="2">
    <source>
        <dbReference type="EMBL" id="KAF2762607.1"/>
    </source>
</evidence>
<name>A0A6A6WKA5_9PEZI</name>
<dbReference type="GeneID" id="54484050"/>